<comment type="pathway">
    <text evidence="7">Protein modification; lipoprotein biosynthesis (diacylglyceryl transfer).</text>
</comment>
<comment type="similarity">
    <text evidence="1 7">Belongs to the Lgt family.</text>
</comment>
<dbReference type="GO" id="GO:0042158">
    <property type="term" value="P:lipoprotein biosynthetic process"/>
    <property type="evidence" value="ECO:0007669"/>
    <property type="project" value="UniProtKB-UniRule"/>
</dbReference>
<feature type="transmembrane region" description="Helical" evidence="7">
    <location>
        <begin position="252"/>
        <end position="271"/>
    </location>
</feature>
<feature type="binding site" evidence="7">
    <location>
        <position position="142"/>
    </location>
    <ligand>
        <name>a 1,2-diacyl-sn-glycero-3-phospho-(1'-sn-glycerol)</name>
        <dbReference type="ChEBI" id="CHEBI:64716"/>
    </ligand>
</feature>
<proteinExistence type="inferred from homology"/>
<dbReference type="EC" id="2.5.1.145" evidence="7"/>
<dbReference type="InterPro" id="IPR001640">
    <property type="entry name" value="Lgt"/>
</dbReference>
<organism evidence="8 9">
    <name type="scientific">Proteiniphilum saccharofermentans</name>
    <dbReference type="NCBI Taxonomy" id="1642647"/>
    <lineage>
        <taxon>Bacteria</taxon>
        <taxon>Pseudomonadati</taxon>
        <taxon>Bacteroidota</taxon>
        <taxon>Bacteroidia</taxon>
        <taxon>Bacteroidales</taxon>
        <taxon>Dysgonomonadaceae</taxon>
        <taxon>Proteiniphilum</taxon>
    </lineage>
</organism>
<keyword evidence="6 7" id="KW-0472">Membrane</keyword>
<feature type="transmembrane region" description="Helical" evidence="7">
    <location>
        <begin position="23"/>
        <end position="42"/>
    </location>
</feature>
<evidence type="ECO:0000256" key="4">
    <source>
        <dbReference type="ARBA" id="ARBA00022692"/>
    </source>
</evidence>
<feature type="transmembrane region" description="Helical" evidence="7">
    <location>
        <begin position="93"/>
        <end position="114"/>
    </location>
</feature>
<dbReference type="PANTHER" id="PTHR30589:SF0">
    <property type="entry name" value="PHOSPHATIDYLGLYCEROL--PROLIPOPROTEIN DIACYLGLYCERYL TRANSFERASE"/>
    <property type="match status" value="1"/>
</dbReference>
<keyword evidence="5 7" id="KW-1133">Transmembrane helix</keyword>
<comment type="catalytic activity">
    <reaction evidence="7">
        <text>L-cysteinyl-[prolipoprotein] + a 1,2-diacyl-sn-glycero-3-phospho-(1'-sn-glycerol) = an S-1,2-diacyl-sn-glyceryl-L-cysteinyl-[prolipoprotein] + sn-glycerol 1-phosphate + H(+)</text>
        <dbReference type="Rhea" id="RHEA:56712"/>
        <dbReference type="Rhea" id="RHEA-COMP:14679"/>
        <dbReference type="Rhea" id="RHEA-COMP:14680"/>
        <dbReference type="ChEBI" id="CHEBI:15378"/>
        <dbReference type="ChEBI" id="CHEBI:29950"/>
        <dbReference type="ChEBI" id="CHEBI:57685"/>
        <dbReference type="ChEBI" id="CHEBI:64716"/>
        <dbReference type="ChEBI" id="CHEBI:140658"/>
        <dbReference type="EC" id="2.5.1.145"/>
    </reaction>
</comment>
<keyword evidence="8" id="KW-0328">Glycosyltransferase</keyword>
<evidence type="ECO:0000313" key="9">
    <source>
        <dbReference type="Proteomes" id="UP000187464"/>
    </source>
</evidence>
<dbReference type="GO" id="GO:0005886">
    <property type="term" value="C:plasma membrane"/>
    <property type="evidence" value="ECO:0007669"/>
    <property type="project" value="UniProtKB-SubCell"/>
</dbReference>
<feature type="transmembrane region" description="Helical" evidence="7">
    <location>
        <begin position="188"/>
        <end position="206"/>
    </location>
</feature>
<evidence type="ECO:0000256" key="3">
    <source>
        <dbReference type="ARBA" id="ARBA00022679"/>
    </source>
</evidence>
<keyword evidence="8" id="KW-0449">Lipoprotein</keyword>
<dbReference type="NCBIfam" id="TIGR00544">
    <property type="entry name" value="lgt"/>
    <property type="match status" value="1"/>
</dbReference>
<accession>A0A1R3T4W0</accession>
<gene>
    <name evidence="7 8" type="primary">lgt</name>
    <name evidence="8" type="ORF">PSM36_2294</name>
</gene>
<sequence length="298" mass="34403">MDILLTVTWNVDPTLFTVFGREIRWYGLLWVIGLIVAVYMVQRIFKREDLPEKWFDSLFFYMIVGIIVGARLGHCLFYEPAYYLANPVEILKVWEGGLASHGGVIGIIIAVWLYSRKVTKLSMLWTFDRVMVPTGFTAAMIRFGNLMNHEIYGGPTDQPWGFRFVTNLHQWMQGAEPVYSQPSHPTQIYEGLAYLVVFAVTVYMYWKTDAKDRKGLITGVGILLIFLFRFFVEFLKNVQVESEIAMRDNTGLILGQWLSIPFIIWGIWLIWNALRRPAQVADTPKQSQMAQPGSKKKK</sequence>
<keyword evidence="9" id="KW-1185">Reference proteome</keyword>
<keyword evidence="2 7" id="KW-1003">Cell membrane</keyword>
<evidence type="ECO:0000256" key="6">
    <source>
        <dbReference type="ARBA" id="ARBA00023136"/>
    </source>
</evidence>
<reference evidence="8 9" key="1">
    <citation type="submission" date="2016-08" db="EMBL/GenBank/DDBJ databases">
        <authorList>
            <person name="Seilhamer J.J."/>
        </authorList>
    </citation>
    <scope>NUCLEOTIDE SEQUENCE [LARGE SCALE GENOMIC DNA]</scope>
    <source>
        <strain evidence="8">M3/6</strain>
    </source>
</reference>
<evidence type="ECO:0000256" key="2">
    <source>
        <dbReference type="ARBA" id="ARBA00022475"/>
    </source>
</evidence>
<feature type="transmembrane region" description="Helical" evidence="7">
    <location>
        <begin position="54"/>
        <end position="73"/>
    </location>
</feature>
<protein>
    <recommendedName>
        <fullName evidence="7">Phosphatidylglycerol--prolipoprotein diacylglyceryl transferase</fullName>
        <ecNumber evidence="7">2.5.1.145</ecNumber>
    </recommendedName>
</protein>
<dbReference type="KEGG" id="psac:PSM36_2294"/>
<feature type="transmembrane region" description="Helical" evidence="7">
    <location>
        <begin position="126"/>
        <end position="144"/>
    </location>
</feature>
<comment type="subcellular location">
    <subcellularLocation>
        <location evidence="7">Cell membrane</location>
        <topology evidence="7">Multi-pass membrane protein</topology>
    </subcellularLocation>
</comment>
<dbReference type="STRING" id="1642647.PSM36_2294"/>
<dbReference type="HAMAP" id="MF_01147">
    <property type="entry name" value="Lgt"/>
    <property type="match status" value="1"/>
</dbReference>
<evidence type="ECO:0000313" key="8">
    <source>
        <dbReference type="EMBL" id="SCD21099.1"/>
    </source>
</evidence>
<dbReference type="AlphaFoldDB" id="A0A1R3T4W0"/>
<keyword evidence="4 7" id="KW-0812">Transmembrane</keyword>
<name>A0A1R3T4W0_9BACT</name>
<dbReference type="Pfam" id="PF01790">
    <property type="entry name" value="LGT"/>
    <property type="match status" value="1"/>
</dbReference>
<dbReference type="EMBL" id="LT605205">
    <property type="protein sequence ID" value="SCD21099.1"/>
    <property type="molecule type" value="Genomic_DNA"/>
</dbReference>
<feature type="transmembrane region" description="Helical" evidence="7">
    <location>
        <begin position="215"/>
        <end position="232"/>
    </location>
</feature>
<keyword evidence="3 7" id="KW-0808">Transferase</keyword>
<comment type="function">
    <text evidence="7">Catalyzes the transfer of the diacylglyceryl group from phosphatidylglycerol to the sulfhydryl group of the N-terminal cysteine of a prolipoprotein, the first step in the formation of mature lipoproteins.</text>
</comment>
<dbReference type="PANTHER" id="PTHR30589">
    <property type="entry name" value="PROLIPOPROTEIN DIACYLGLYCERYL TRANSFERASE"/>
    <property type="match status" value="1"/>
</dbReference>
<evidence type="ECO:0000256" key="5">
    <source>
        <dbReference type="ARBA" id="ARBA00022989"/>
    </source>
</evidence>
<dbReference type="GO" id="GO:0008961">
    <property type="term" value="F:phosphatidylglycerol-prolipoprotein diacylglyceryl transferase activity"/>
    <property type="evidence" value="ECO:0007669"/>
    <property type="project" value="UniProtKB-UniRule"/>
</dbReference>
<dbReference type="UniPathway" id="UPA00664"/>
<dbReference type="Proteomes" id="UP000187464">
    <property type="component" value="Chromosome I"/>
</dbReference>
<evidence type="ECO:0000256" key="1">
    <source>
        <dbReference type="ARBA" id="ARBA00007150"/>
    </source>
</evidence>
<evidence type="ECO:0000256" key="7">
    <source>
        <dbReference type="HAMAP-Rule" id="MF_01147"/>
    </source>
</evidence>